<protein>
    <submittedName>
        <fullName evidence="1">Uncharacterized protein</fullName>
    </submittedName>
</protein>
<sequence>MRTLLNMMKTMSFTELDCVHRYCQECGDYHWHHNLVALSKYIIRAKNIDDAKIIYKADYLNDNNVNFQQNGVESNDFKHFLIAFPAFACKKCYEINSKLNFKEAEAEFISLEVTVNCNYTLLNPDPGGQQMVKNNWYKRIVQKIKLFFSTKQKSPA</sequence>
<evidence type="ECO:0000313" key="1">
    <source>
        <dbReference type="EMBL" id="KKQ34552.1"/>
    </source>
</evidence>
<proteinExistence type="predicted"/>
<name>A0A0G0GWU5_9BACT</name>
<evidence type="ECO:0000313" key="2">
    <source>
        <dbReference type="Proteomes" id="UP000033876"/>
    </source>
</evidence>
<organism evidence="1 2">
    <name type="scientific">Candidatus Nomurabacteria bacterium GW2011_GWB1_37_5</name>
    <dbReference type="NCBI Taxonomy" id="1618742"/>
    <lineage>
        <taxon>Bacteria</taxon>
        <taxon>Candidatus Nomuraibacteriota</taxon>
    </lineage>
</organism>
<reference evidence="1 2" key="1">
    <citation type="journal article" date="2015" name="Nature">
        <title>rRNA introns, odd ribosomes, and small enigmatic genomes across a large radiation of phyla.</title>
        <authorList>
            <person name="Brown C.T."/>
            <person name="Hug L.A."/>
            <person name="Thomas B.C."/>
            <person name="Sharon I."/>
            <person name="Castelle C.J."/>
            <person name="Singh A."/>
            <person name="Wilkins M.J."/>
            <person name="Williams K.H."/>
            <person name="Banfield J.F."/>
        </authorList>
    </citation>
    <scope>NUCLEOTIDE SEQUENCE [LARGE SCALE GENOMIC DNA]</scope>
</reference>
<accession>A0A0G0GWU5</accession>
<gene>
    <name evidence="1" type="ORF">US50_C0044G0010</name>
</gene>
<dbReference type="AlphaFoldDB" id="A0A0G0GWU5"/>
<dbReference type="EMBL" id="LBTF01000044">
    <property type="protein sequence ID" value="KKQ34552.1"/>
    <property type="molecule type" value="Genomic_DNA"/>
</dbReference>
<comment type="caution">
    <text evidence="1">The sequence shown here is derived from an EMBL/GenBank/DDBJ whole genome shotgun (WGS) entry which is preliminary data.</text>
</comment>
<dbReference type="Proteomes" id="UP000033876">
    <property type="component" value="Unassembled WGS sequence"/>
</dbReference>